<name>A0A6S7LGK9_PARCT</name>
<comment type="caution">
    <text evidence="1">The sequence shown here is derived from an EMBL/GenBank/DDBJ whole genome shotgun (WGS) entry which is preliminary data.</text>
</comment>
<sequence length="255" mass="29374">MGSTALETKLTQLTMATKRTANILDAGKIEPIKTHLETLQTIVRETNQSKRTAEAEKIDQKEDISDIKAWNDEIEKQLETDDNEVKRLQDWLDEKEHTQKFAAQEEQFQFEIKLHEKKLQMQTELANMSKNTPETKECGASFSQTAKLPKLVISKFEGSHMDWPRFWGQFTEAVDKSSIPTITKFTYLCELLGPRVKRCVEALPFTPEGYNRAKAVLKDKYGKESEIIQCYVKEIIDLPHITSSNTRKIAEFSEK</sequence>
<keyword evidence="2" id="KW-1185">Reference proteome</keyword>
<dbReference type="PANTHER" id="PTHR22954">
    <property type="entry name" value="RETROVIRAL PROTEASE-RELATED"/>
    <property type="match status" value="1"/>
</dbReference>
<accession>A0A6S7LGK9</accession>
<feature type="non-terminal residue" evidence="1">
    <location>
        <position position="255"/>
    </location>
</feature>
<evidence type="ECO:0000313" key="2">
    <source>
        <dbReference type="Proteomes" id="UP001152795"/>
    </source>
</evidence>
<dbReference type="AlphaFoldDB" id="A0A6S7LGK9"/>
<dbReference type="OrthoDB" id="5987458at2759"/>
<dbReference type="PANTHER" id="PTHR22954:SF3">
    <property type="entry name" value="PROTEIN CBG08539"/>
    <property type="match status" value="1"/>
</dbReference>
<dbReference type="Pfam" id="PF03564">
    <property type="entry name" value="DUF1759"/>
    <property type="match status" value="1"/>
</dbReference>
<organism evidence="1 2">
    <name type="scientific">Paramuricea clavata</name>
    <name type="common">Red gorgonian</name>
    <name type="synonym">Violescent sea-whip</name>
    <dbReference type="NCBI Taxonomy" id="317549"/>
    <lineage>
        <taxon>Eukaryota</taxon>
        <taxon>Metazoa</taxon>
        <taxon>Cnidaria</taxon>
        <taxon>Anthozoa</taxon>
        <taxon>Octocorallia</taxon>
        <taxon>Malacalcyonacea</taxon>
        <taxon>Plexauridae</taxon>
        <taxon>Paramuricea</taxon>
    </lineage>
</organism>
<dbReference type="Proteomes" id="UP001152795">
    <property type="component" value="Unassembled WGS sequence"/>
</dbReference>
<proteinExistence type="predicted"/>
<reference evidence="1" key="1">
    <citation type="submission" date="2020-04" db="EMBL/GenBank/DDBJ databases">
        <authorList>
            <person name="Alioto T."/>
            <person name="Alioto T."/>
            <person name="Gomez Garrido J."/>
        </authorList>
    </citation>
    <scope>NUCLEOTIDE SEQUENCE</scope>
    <source>
        <strain evidence="1">A484AB</strain>
    </source>
</reference>
<dbReference type="EMBL" id="CACRXK020021982">
    <property type="protein sequence ID" value="CAB4036392.1"/>
    <property type="molecule type" value="Genomic_DNA"/>
</dbReference>
<evidence type="ECO:0000313" key="1">
    <source>
        <dbReference type="EMBL" id="CAB4036392.1"/>
    </source>
</evidence>
<protein>
    <submittedName>
        <fullName evidence="1">Uncharacterized protein</fullName>
    </submittedName>
</protein>
<gene>
    <name evidence="1" type="ORF">PACLA_8A013018</name>
</gene>
<dbReference type="InterPro" id="IPR005312">
    <property type="entry name" value="DUF1759"/>
</dbReference>